<protein>
    <recommendedName>
        <fullName evidence="3">Transmembrane protein 223</fullName>
    </recommendedName>
</protein>
<comment type="caution">
    <text evidence="1">The sequence shown here is derived from an EMBL/GenBank/DDBJ whole genome shotgun (WGS) entry which is preliminary data.</text>
</comment>
<dbReference type="InterPro" id="IPR045325">
    <property type="entry name" value="TMEM70/TMEM186/TMEM223"/>
</dbReference>
<dbReference type="Proteomes" id="UP001143981">
    <property type="component" value="Unassembled WGS sequence"/>
</dbReference>
<dbReference type="AlphaFoldDB" id="A0A9W7YE26"/>
<proteinExistence type="predicted"/>
<name>A0A9W7YE26_9FUNG</name>
<dbReference type="OrthoDB" id="5950063at2759"/>
<dbReference type="EMBL" id="JANBOI010000360">
    <property type="protein sequence ID" value="KAJ1731164.1"/>
    <property type="molecule type" value="Genomic_DNA"/>
</dbReference>
<evidence type="ECO:0000313" key="1">
    <source>
        <dbReference type="EMBL" id="KAJ1731164.1"/>
    </source>
</evidence>
<sequence>MARGLLSACQLRMSGVGRRAAQLCRPRYRSTVQTGTMQRRKALAQFRDKEEVTIYDRQCKDTHYNWGPWAAAGQMLIWLNFADFYWRYSMDQDDETGKLTPAPAWKRACTSAIAIVAGISVGGGLLHFISRSVVRMKVVDRGAAVVLETFRASGRGTKSTKYPISVLFSRDTLCTGEGPKGVTKSGMPQYSIQASGSSYAFIMNRKGAFLDPKAFDVLFHRAATG</sequence>
<accession>A0A9W7YE26</accession>
<organism evidence="1 2">
    <name type="scientific">Coemansia biformis</name>
    <dbReference type="NCBI Taxonomy" id="1286918"/>
    <lineage>
        <taxon>Eukaryota</taxon>
        <taxon>Fungi</taxon>
        <taxon>Fungi incertae sedis</taxon>
        <taxon>Zoopagomycota</taxon>
        <taxon>Kickxellomycotina</taxon>
        <taxon>Kickxellomycetes</taxon>
        <taxon>Kickxellales</taxon>
        <taxon>Kickxellaceae</taxon>
        <taxon>Coemansia</taxon>
    </lineage>
</organism>
<gene>
    <name evidence="1" type="ORF">LPJ61_002665</name>
</gene>
<evidence type="ECO:0008006" key="3">
    <source>
        <dbReference type="Google" id="ProtNLM"/>
    </source>
</evidence>
<dbReference type="Pfam" id="PF06979">
    <property type="entry name" value="TMEM70"/>
    <property type="match status" value="1"/>
</dbReference>
<keyword evidence="2" id="KW-1185">Reference proteome</keyword>
<evidence type="ECO:0000313" key="2">
    <source>
        <dbReference type="Proteomes" id="UP001143981"/>
    </source>
</evidence>
<reference evidence="1" key="1">
    <citation type="submission" date="2022-07" db="EMBL/GenBank/DDBJ databases">
        <title>Phylogenomic reconstructions and comparative analyses of Kickxellomycotina fungi.</title>
        <authorList>
            <person name="Reynolds N.K."/>
            <person name="Stajich J.E."/>
            <person name="Barry K."/>
            <person name="Grigoriev I.V."/>
            <person name="Crous P."/>
            <person name="Smith M.E."/>
        </authorList>
    </citation>
    <scope>NUCLEOTIDE SEQUENCE</scope>
    <source>
        <strain evidence="1">BCRC 34381</strain>
    </source>
</reference>